<dbReference type="InterPro" id="IPR037523">
    <property type="entry name" value="VOC_core"/>
</dbReference>
<dbReference type="GO" id="GO:0046677">
    <property type="term" value="P:response to antibiotic"/>
    <property type="evidence" value="ECO:0007669"/>
    <property type="project" value="UniProtKB-KW"/>
</dbReference>
<dbReference type="EMBL" id="MTHB01000246">
    <property type="protein sequence ID" value="OXC73635.1"/>
    <property type="molecule type" value="Genomic_DNA"/>
</dbReference>
<evidence type="ECO:0000313" key="6">
    <source>
        <dbReference type="Proteomes" id="UP000214720"/>
    </source>
</evidence>
<comment type="similarity">
    <text evidence="1">Belongs to the bleomycin resistance protein family.</text>
</comment>
<dbReference type="Proteomes" id="UP000214720">
    <property type="component" value="Unassembled WGS sequence"/>
</dbReference>
<dbReference type="SUPFAM" id="SSF54593">
    <property type="entry name" value="Glyoxalase/Bleomycin resistance protein/Dihydroxybiphenyl dioxygenase"/>
    <property type="match status" value="1"/>
</dbReference>
<evidence type="ECO:0000259" key="4">
    <source>
        <dbReference type="PROSITE" id="PS51819"/>
    </source>
</evidence>
<gene>
    <name evidence="5" type="ORF">BSU04_36190</name>
</gene>
<dbReference type="AlphaFoldDB" id="A0A226WR26"/>
<evidence type="ECO:0000256" key="1">
    <source>
        <dbReference type="ARBA" id="ARBA00011051"/>
    </source>
</evidence>
<dbReference type="InterPro" id="IPR000335">
    <property type="entry name" value="Bleomycin-R"/>
</dbReference>
<keyword evidence="3" id="KW-0046">Antibiotic resistance</keyword>
<comment type="caution">
    <text evidence="5">The sequence shown here is derived from an EMBL/GenBank/DDBJ whole genome shotgun (WGS) entry which is preliminary data.</text>
</comment>
<dbReference type="Pfam" id="PF19581">
    <property type="entry name" value="Glyoxalase_7"/>
    <property type="match status" value="1"/>
</dbReference>
<sequence>MFFAETRIDMRSYLDAKNMAKAARKSLADLNLHITHGQALELVATQFGFENWNILAAKIGNNTAGEAVSFHQNSPIFRVFDEEKAKDFYLGFLGFRLDWEHRFEANLPLYMQVSRAGLVVHLSEHHGDASPGSTAFVTLSGVEAYQEELSSKGYRYLRPNTESLPWGKVMTVTDPFSNRIRFCEPPDLAPRKVD</sequence>
<dbReference type="PROSITE" id="PS51819">
    <property type="entry name" value="VOC"/>
    <property type="match status" value="1"/>
</dbReference>
<organism evidence="5 6">
    <name type="scientific">Caballeronia sordidicola</name>
    <name type="common">Burkholderia sordidicola</name>
    <dbReference type="NCBI Taxonomy" id="196367"/>
    <lineage>
        <taxon>Bacteria</taxon>
        <taxon>Pseudomonadati</taxon>
        <taxon>Pseudomonadota</taxon>
        <taxon>Betaproteobacteria</taxon>
        <taxon>Burkholderiales</taxon>
        <taxon>Burkholderiaceae</taxon>
        <taxon>Caballeronia</taxon>
    </lineage>
</organism>
<accession>A0A226WR26</accession>
<evidence type="ECO:0000313" key="5">
    <source>
        <dbReference type="EMBL" id="OXC73635.1"/>
    </source>
</evidence>
<evidence type="ECO:0000256" key="3">
    <source>
        <dbReference type="ARBA" id="ARBA00023251"/>
    </source>
</evidence>
<protein>
    <recommendedName>
        <fullName evidence="2">Bleomycin resistance protein</fullName>
    </recommendedName>
</protein>
<dbReference type="CDD" id="cd08349">
    <property type="entry name" value="BLMA_like"/>
    <property type="match status" value="1"/>
</dbReference>
<name>A0A226WR26_CABSO</name>
<dbReference type="InterPro" id="IPR029068">
    <property type="entry name" value="Glyas_Bleomycin-R_OHBP_Dase"/>
</dbReference>
<dbReference type="Gene3D" id="3.10.180.10">
    <property type="entry name" value="2,3-Dihydroxybiphenyl 1,2-Dioxygenase, domain 1"/>
    <property type="match status" value="1"/>
</dbReference>
<reference evidence="6" key="1">
    <citation type="submission" date="2017-01" db="EMBL/GenBank/DDBJ databases">
        <title>Genome Analysis of Deinococcus marmoris KOPRI26562.</title>
        <authorList>
            <person name="Kim J.H."/>
            <person name="Oh H.-M."/>
        </authorList>
    </citation>
    <scope>NUCLEOTIDE SEQUENCE [LARGE SCALE GENOMIC DNA]</scope>
    <source>
        <strain evidence="6">PAMC 26633</strain>
    </source>
</reference>
<feature type="domain" description="VOC" evidence="4">
    <location>
        <begin position="69"/>
        <end position="185"/>
    </location>
</feature>
<proteinExistence type="inferred from homology"/>
<evidence type="ECO:0000256" key="2">
    <source>
        <dbReference type="ARBA" id="ARBA00021572"/>
    </source>
</evidence>